<protein>
    <recommendedName>
        <fullName evidence="6">Protein kinase domain-containing protein</fullName>
    </recommendedName>
</protein>
<dbReference type="PROSITE" id="PS00109">
    <property type="entry name" value="PROTEIN_KINASE_TYR"/>
    <property type="match status" value="1"/>
</dbReference>
<evidence type="ECO:0000256" key="1">
    <source>
        <dbReference type="ARBA" id="ARBA00022679"/>
    </source>
</evidence>
<dbReference type="PROSITE" id="PS50011">
    <property type="entry name" value="PROTEIN_KINASE_DOM"/>
    <property type="match status" value="1"/>
</dbReference>
<keyword evidence="3" id="KW-0418">Kinase</keyword>
<keyword evidence="2" id="KW-0547">Nucleotide-binding</keyword>
<evidence type="ECO:0000256" key="5">
    <source>
        <dbReference type="SAM" id="Phobius"/>
    </source>
</evidence>
<evidence type="ECO:0000313" key="7">
    <source>
        <dbReference type="EMBL" id="VAV99560.1"/>
    </source>
</evidence>
<dbReference type="InterPro" id="IPR011990">
    <property type="entry name" value="TPR-like_helical_dom_sf"/>
</dbReference>
<dbReference type="GO" id="GO:0005524">
    <property type="term" value="F:ATP binding"/>
    <property type="evidence" value="ECO:0007669"/>
    <property type="project" value="UniProtKB-KW"/>
</dbReference>
<evidence type="ECO:0000256" key="4">
    <source>
        <dbReference type="ARBA" id="ARBA00022840"/>
    </source>
</evidence>
<dbReference type="SUPFAM" id="SSF48452">
    <property type="entry name" value="TPR-like"/>
    <property type="match status" value="1"/>
</dbReference>
<feature type="domain" description="Protein kinase" evidence="6">
    <location>
        <begin position="81"/>
        <end position="338"/>
    </location>
</feature>
<dbReference type="PANTHER" id="PTHR43289:SF34">
    <property type="entry name" value="SERINE_THREONINE-PROTEIN KINASE YBDM-RELATED"/>
    <property type="match status" value="1"/>
</dbReference>
<keyword evidence="4" id="KW-0067">ATP-binding</keyword>
<proteinExistence type="predicted"/>
<dbReference type="SUPFAM" id="SSF56112">
    <property type="entry name" value="Protein kinase-like (PK-like)"/>
    <property type="match status" value="1"/>
</dbReference>
<dbReference type="InterPro" id="IPR017441">
    <property type="entry name" value="Protein_kinase_ATP_BS"/>
</dbReference>
<keyword evidence="5" id="KW-1133">Transmembrane helix</keyword>
<dbReference type="Gene3D" id="3.30.200.20">
    <property type="entry name" value="Phosphorylase Kinase, domain 1"/>
    <property type="match status" value="1"/>
</dbReference>
<sequence>MTTKSDDLEARALALFDMALQQKSELRENWIREQAGADTALRDRALSLLRQDQETGSAMHTGHAILDTLDDTAMPNQVGVYRIIKLIGQGGMGAVYLGERAHGDFDHQAAIKVIRRGVLSEKLIARFELERQTLAGLSHPYIARLFDGGTTEKGAPYIIMEYVDGAPITKWVAAQKLSKTKRLALFMHACEAVQYLHQNLIVHRDITPSNVLVTKAGEVKLIDFGIAKPYDEMEENTDIGHSLASLSFTPGFAAPERSKGAVANTLSDIYSLGKLLDDLLQDTSDAELRAIIQKATATEPEQRYATAKALMDDINNALSGYPVQASTGGAGYKFSKFINRNKLATALSATVLVVLIGGLVVTSLLYRRAETARIEADTRFSEVRELSNFMLFDLYDQLEPIAGTTKALANMADTSGEYLNRLAALPASSANLRREVAEGYLRLSDVSGNPRFANLGRREAAKSLIQKAYEELSALHELDPDNADIVRALAQTNISYIAIKFIIDDEIDATIQHAQQALDLYDDLIQKNQATLEDRVNRITALSYLGIPYVWDDQGDKAVSIMEHALREANKLEAEFPQETSVIYISAVTQKDMGETMMRNFDVVGGDFNLTIPYYDKAIKKLTQLTATDTNKKYKSALLRSYYLKALSLIGVEDFEGTLRSLTKAQAIAEILLANDPDDTGVQRQIRSMRAQRANTLAVLGRYDQAIELGKTNLEQMKNAYLADPNNSGRYREYIMGQYVHAESFLVAARQTEACKIYEEIQRNWADMDAQFGIAAYDKSEMVEPLQEIIKACKTGETIKINTSQ</sequence>
<keyword evidence="1" id="KW-0808">Transferase</keyword>
<dbReference type="InterPro" id="IPR008266">
    <property type="entry name" value="Tyr_kinase_AS"/>
</dbReference>
<organism evidence="7">
    <name type="scientific">hydrothermal vent metagenome</name>
    <dbReference type="NCBI Taxonomy" id="652676"/>
    <lineage>
        <taxon>unclassified sequences</taxon>
        <taxon>metagenomes</taxon>
        <taxon>ecological metagenomes</taxon>
    </lineage>
</organism>
<accession>A0A3B0S0Z3</accession>
<evidence type="ECO:0000256" key="2">
    <source>
        <dbReference type="ARBA" id="ARBA00022741"/>
    </source>
</evidence>
<keyword evidence="5" id="KW-0472">Membrane</keyword>
<dbReference type="Pfam" id="PF00069">
    <property type="entry name" value="Pkinase"/>
    <property type="match status" value="1"/>
</dbReference>
<evidence type="ECO:0000256" key="3">
    <source>
        <dbReference type="ARBA" id="ARBA00022777"/>
    </source>
</evidence>
<dbReference type="CDD" id="cd14014">
    <property type="entry name" value="STKc_PknB_like"/>
    <property type="match status" value="1"/>
</dbReference>
<dbReference type="AlphaFoldDB" id="A0A3B0S0Z3"/>
<dbReference type="EMBL" id="UOEE01000278">
    <property type="protein sequence ID" value="VAV99560.1"/>
    <property type="molecule type" value="Genomic_DNA"/>
</dbReference>
<dbReference type="InterPro" id="IPR000719">
    <property type="entry name" value="Prot_kinase_dom"/>
</dbReference>
<gene>
    <name evidence="7" type="ORF">MNBD_ALPHA06-1338</name>
</gene>
<name>A0A3B0S0Z3_9ZZZZ</name>
<reference evidence="7" key="1">
    <citation type="submission" date="2018-06" db="EMBL/GenBank/DDBJ databases">
        <authorList>
            <person name="Zhirakovskaya E."/>
        </authorList>
    </citation>
    <scope>NUCLEOTIDE SEQUENCE</scope>
</reference>
<dbReference type="PANTHER" id="PTHR43289">
    <property type="entry name" value="MITOGEN-ACTIVATED PROTEIN KINASE KINASE KINASE 20-RELATED"/>
    <property type="match status" value="1"/>
</dbReference>
<dbReference type="Gene3D" id="1.25.40.10">
    <property type="entry name" value="Tetratricopeptide repeat domain"/>
    <property type="match status" value="1"/>
</dbReference>
<dbReference type="PROSITE" id="PS00107">
    <property type="entry name" value="PROTEIN_KINASE_ATP"/>
    <property type="match status" value="1"/>
</dbReference>
<feature type="transmembrane region" description="Helical" evidence="5">
    <location>
        <begin position="343"/>
        <end position="366"/>
    </location>
</feature>
<dbReference type="Gene3D" id="1.10.510.10">
    <property type="entry name" value="Transferase(Phosphotransferase) domain 1"/>
    <property type="match status" value="1"/>
</dbReference>
<keyword evidence="5" id="KW-0812">Transmembrane</keyword>
<dbReference type="InterPro" id="IPR011009">
    <property type="entry name" value="Kinase-like_dom_sf"/>
</dbReference>
<dbReference type="GO" id="GO:0004674">
    <property type="term" value="F:protein serine/threonine kinase activity"/>
    <property type="evidence" value="ECO:0007669"/>
    <property type="project" value="TreeGrafter"/>
</dbReference>
<evidence type="ECO:0000259" key="6">
    <source>
        <dbReference type="PROSITE" id="PS50011"/>
    </source>
</evidence>